<dbReference type="Proteomes" id="UP000002282">
    <property type="component" value="Chromosome X"/>
</dbReference>
<dbReference type="OMA" id="LENACTQ"/>
<sequence>MASPSRSSQRSLLNAGLKLFTTKLGRTQHMLPLKDFSVSALQGVELHHQNTAPTRMSQRLADAQKRTQLLEDRNRQLKDLALDKSDLFESRTVMLCSRAFDISQELIVTRMRINDLENACTQLRRRILELNLRRIQRRRLLCHEVQMLQQALEHQVPTILMRFWRGLCFLWNCLDCLSMVSRVARPVFKAETTMDALNLFVAGF</sequence>
<organism evidence="1 2">
    <name type="scientific">Drosophila yakuba</name>
    <name type="common">Fruit fly</name>
    <dbReference type="NCBI Taxonomy" id="7245"/>
    <lineage>
        <taxon>Eukaryota</taxon>
        <taxon>Metazoa</taxon>
        <taxon>Ecdysozoa</taxon>
        <taxon>Arthropoda</taxon>
        <taxon>Hexapoda</taxon>
        <taxon>Insecta</taxon>
        <taxon>Pterygota</taxon>
        <taxon>Neoptera</taxon>
        <taxon>Endopterygota</taxon>
        <taxon>Diptera</taxon>
        <taxon>Brachycera</taxon>
        <taxon>Muscomorpha</taxon>
        <taxon>Ephydroidea</taxon>
        <taxon>Drosophilidae</taxon>
        <taxon>Drosophila</taxon>
        <taxon>Sophophora</taxon>
    </lineage>
</organism>
<dbReference type="KEGG" id="dya:Dyak_GE16983"/>
<dbReference type="AlphaFoldDB" id="B4Q1C1"/>
<proteinExistence type="predicted"/>
<dbReference type="PhylomeDB" id="B4Q1C1"/>
<gene>
    <name evidence="1" type="primary">Dyak\GE16983</name>
    <name evidence="1" type="synonym">dyak_GLEANR_18353</name>
    <name evidence="1" type="synonym">GE16983</name>
    <name evidence="1" type="ORF">Dyak_GE16983</name>
</gene>
<reference evidence="1 2" key="2">
    <citation type="journal article" date="2007" name="PLoS Biol.">
        <title>Principles of genome evolution in the Drosophila melanogaster species group.</title>
        <authorList>
            <person name="Ranz J.M."/>
            <person name="Maurin D."/>
            <person name="Chan Y.S."/>
            <person name="von Grotthuss M."/>
            <person name="Hillier L.W."/>
            <person name="Roote J."/>
            <person name="Ashburner M."/>
            <person name="Bergman C.M."/>
        </authorList>
    </citation>
    <scope>NUCLEOTIDE SEQUENCE [LARGE SCALE GENOMIC DNA]</scope>
    <source>
        <strain evidence="2">Tai18E2 / Tucson 14021-0261.01</strain>
    </source>
</reference>
<reference evidence="1 2" key="1">
    <citation type="journal article" date="2007" name="Nature">
        <title>Evolution of genes and genomes on the Drosophila phylogeny.</title>
        <authorList>
            <consortium name="Drosophila 12 Genomes Consortium"/>
            <person name="Clark A.G."/>
            <person name="Eisen M.B."/>
            <person name="Smith D.R."/>
            <person name="Bergman C.M."/>
            <person name="Oliver B."/>
            <person name="Markow T.A."/>
            <person name="Kaufman T.C."/>
            <person name="Kellis M."/>
            <person name="Gelbart W."/>
            <person name="Iyer V.N."/>
            <person name="Pollard D.A."/>
            <person name="Sackton T.B."/>
            <person name="Larracuente A.M."/>
            <person name="Singh N.D."/>
            <person name="Abad J.P."/>
            <person name="Abt D.N."/>
            <person name="Adryan B."/>
            <person name="Aguade M."/>
            <person name="Akashi H."/>
            <person name="Anderson W.W."/>
            <person name="Aquadro C.F."/>
            <person name="Ardell D.H."/>
            <person name="Arguello R."/>
            <person name="Artieri C.G."/>
            <person name="Barbash D.A."/>
            <person name="Barker D."/>
            <person name="Barsanti P."/>
            <person name="Batterham P."/>
            <person name="Batzoglou S."/>
            <person name="Begun D."/>
            <person name="Bhutkar A."/>
            <person name="Blanco E."/>
            <person name="Bosak S.A."/>
            <person name="Bradley R.K."/>
            <person name="Brand A.D."/>
            <person name="Brent M.R."/>
            <person name="Brooks A.N."/>
            <person name="Brown R.H."/>
            <person name="Butlin R.K."/>
            <person name="Caggese C."/>
            <person name="Calvi B.R."/>
            <person name="Bernardo de Carvalho A."/>
            <person name="Caspi A."/>
            <person name="Castrezana S."/>
            <person name="Celniker S.E."/>
            <person name="Chang J.L."/>
            <person name="Chapple C."/>
            <person name="Chatterji S."/>
            <person name="Chinwalla A."/>
            <person name="Civetta A."/>
            <person name="Clifton S.W."/>
            <person name="Comeron J.M."/>
            <person name="Costello J.C."/>
            <person name="Coyne J.A."/>
            <person name="Daub J."/>
            <person name="David R.G."/>
            <person name="Delcher A.L."/>
            <person name="Delehaunty K."/>
            <person name="Do C.B."/>
            <person name="Ebling H."/>
            <person name="Edwards K."/>
            <person name="Eickbush T."/>
            <person name="Evans J.D."/>
            <person name="Filipski A."/>
            <person name="Findeiss S."/>
            <person name="Freyhult E."/>
            <person name="Fulton L."/>
            <person name="Fulton R."/>
            <person name="Garcia A.C."/>
            <person name="Gardiner A."/>
            <person name="Garfield D.A."/>
            <person name="Garvin B.E."/>
            <person name="Gibson G."/>
            <person name="Gilbert D."/>
            <person name="Gnerre S."/>
            <person name="Godfrey J."/>
            <person name="Good R."/>
            <person name="Gotea V."/>
            <person name="Gravely B."/>
            <person name="Greenberg A.J."/>
            <person name="Griffiths-Jones S."/>
            <person name="Gross S."/>
            <person name="Guigo R."/>
            <person name="Gustafson E.A."/>
            <person name="Haerty W."/>
            <person name="Hahn M.W."/>
            <person name="Halligan D.L."/>
            <person name="Halpern A.L."/>
            <person name="Halter G.M."/>
            <person name="Han M.V."/>
            <person name="Heger A."/>
            <person name="Hillier L."/>
            <person name="Hinrichs A.S."/>
            <person name="Holmes I."/>
            <person name="Hoskins R.A."/>
            <person name="Hubisz M.J."/>
            <person name="Hultmark D."/>
            <person name="Huntley M.A."/>
            <person name="Jaffe D.B."/>
            <person name="Jagadeeshan S."/>
            <person name="Jeck W.R."/>
            <person name="Johnson J."/>
            <person name="Jones C.D."/>
            <person name="Jordan W.C."/>
            <person name="Karpen G.H."/>
            <person name="Kataoka E."/>
            <person name="Keightley P.D."/>
            <person name="Kheradpour P."/>
            <person name="Kirkness E.F."/>
            <person name="Koerich L.B."/>
            <person name="Kristiansen K."/>
            <person name="Kudrna D."/>
            <person name="Kulathinal R.J."/>
            <person name="Kumar S."/>
            <person name="Kwok R."/>
            <person name="Lander E."/>
            <person name="Langley C.H."/>
            <person name="Lapoint R."/>
            <person name="Lazzaro B.P."/>
            <person name="Lee S.J."/>
            <person name="Levesque L."/>
            <person name="Li R."/>
            <person name="Lin C.F."/>
            <person name="Lin M.F."/>
            <person name="Lindblad-Toh K."/>
            <person name="Llopart A."/>
            <person name="Long M."/>
            <person name="Low L."/>
            <person name="Lozovsky E."/>
            <person name="Lu J."/>
            <person name="Luo M."/>
            <person name="Machado C.A."/>
            <person name="Makalowski W."/>
            <person name="Marzo M."/>
            <person name="Matsuda M."/>
            <person name="Matzkin L."/>
            <person name="McAllister B."/>
            <person name="McBride C.S."/>
            <person name="McKernan B."/>
            <person name="McKernan K."/>
            <person name="Mendez-Lago M."/>
            <person name="Minx P."/>
            <person name="Mollenhauer M.U."/>
            <person name="Montooth K."/>
            <person name="Mount S.M."/>
            <person name="Mu X."/>
            <person name="Myers E."/>
            <person name="Negre B."/>
            <person name="Newfeld S."/>
            <person name="Nielsen R."/>
            <person name="Noor M.A."/>
            <person name="O'Grady P."/>
            <person name="Pachter L."/>
            <person name="Papaceit M."/>
            <person name="Parisi M.J."/>
            <person name="Parisi M."/>
            <person name="Parts L."/>
            <person name="Pedersen J.S."/>
            <person name="Pesole G."/>
            <person name="Phillippy A.M."/>
            <person name="Ponting C.P."/>
            <person name="Pop M."/>
            <person name="Porcelli D."/>
            <person name="Powell J.R."/>
            <person name="Prohaska S."/>
            <person name="Pruitt K."/>
            <person name="Puig M."/>
            <person name="Quesneville H."/>
            <person name="Ram K.R."/>
            <person name="Rand D."/>
            <person name="Rasmussen M.D."/>
            <person name="Reed L.K."/>
            <person name="Reenan R."/>
            <person name="Reily A."/>
            <person name="Remington K.A."/>
            <person name="Rieger T.T."/>
            <person name="Ritchie M.G."/>
            <person name="Robin C."/>
            <person name="Rogers Y.H."/>
            <person name="Rohde C."/>
            <person name="Rozas J."/>
            <person name="Rubenfield M.J."/>
            <person name="Ruiz A."/>
            <person name="Russo S."/>
            <person name="Salzberg S.L."/>
            <person name="Sanchez-Gracia A."/>
            <person name="Saranga D.J."/>
            <person name="Sato H."/>
            <person name="Schaeffer S.W."/>
            <person name="Schatz M.C."/>
            <person name="Schlenke T."/>
            <person name="Schwartz R."/>
            <person name="Segarra C."/>
            <person name="Singh R.S."/>
            <person name="Sirot L."/>
            <person name="Sirota M."/>
            <person name="Sisneros N.B."/>
            <person name="Smith C.D."/>
            <person name="Smith T.F."/>
            <person name="Spieth J."/>
            <person name="Stage D.E."/>
            <person name="Stark A."/>
            <person name="Stephan W."/>
            <person name="Strausberg R.L."/>
            <person name="Strempel S."/>
            <person name="Sturgill D."/>
            <person name="Sutton G."/>
            <person name="Sutton G.G."/>
            <person name="Tao W."/>
            <person name="Teichmann S."/>
            <person name="Tobari Y.N."/>
            <person name="Tomimura Y."/>
            <person name="Tsolas J.M."/>
            <person name="Valente V.L."/>
            <person name="Venter E."/>
            <person name="Venter J.C."/>
            <person name="Vicario S."/>
            <person name="Vieira F.G."/>
            <person name="Vilella A.J."/>
            <person name="Villasante A."/>
            <person name="Walenz B."/>
            <person name="Wang J."/>
            <person name="Wasserman M."/>
            <person name="Watts T."/>
            <person name="Wilson D."/>
            <person name="Wilson R.K."/>
            <person name="Wing R.A."/>
            <person name="Wolfner M.F."/>
            <person name="Wong A."/>
            <person name="Wong G.K."/>
            <person name="Wu C.I."/>
            <person name="Wu G."/>
            <person name="Yamamoto D."/>
            <person name="Yang H.P."/>
            <person name="Yang S.P."/>
            <person name="Yorke J.A."/>
            <person name="Yoshida K."/>
            <person name="Zdobnov E."/>
            <person name="Zhang P."/>
            <person name="Zhang Y."/>
            <person name="Zimin A.V."/>
            <person name="Baldwin J."/>
            <person name="Abdouelleil A."/>
            <person name="Abdulkadir J."/>
            <person name="Abebe A."/>
            <person name="Abera B."/>
            <person name="Abreu J."/>
            <person name="Acer S.C."/>
            <person name="Aftuck L."/>
            <person name="Alexander A."/>
            <person name="An P."/>
            <person name="Anderson E."/>
            <person name="Anderson S."/>
            <person name="Arachi H."/>
            <person name="Azer M."/>
            <person name="Bachantsang P."/>
            <person name="Barry A."/>
            <person name="Bayul T."/>
            <person name="Berlin A."/>
            <person name="Bessette D."/>
            <person name="Bloom T."/>
            <person name="Blye J."/>
            <person name="Boguslavskiy L."/>
            <person name="Bonnet C."/>
            <person name="Boukhgalter B."/>
            <person name="Bourzgui I."/>
            <person name="Brown A."/>
            <person name="Cahill P."/>
            <person name="Channer S."/>
            <person name="Cheshatsang Y."/>
            <person name="Chuda L."/>
            <person name="Citroen M."/>
            <person name="Collymore A."/>
            <person name="Cooke P."/>
            <person name="Costello M."/>
            <person name="D'Aco K."/>
            <person name="Daza R."/>
            <person name="De Haan G."/>
            <person name="DeGray S."/>
            <person name="DeMaso C."/>
            <person name="Dhargay N."/>
            <person name="Dooley K."/>
            <person name="Dooley E."/>
            <person name="Doricent M."/>
            <person name="Dorje P."/>
            <person name="Dorjee K."/>
            <person name="Dupes A."/>
            <person name="Elong R."/>
            <person name="Falk J."/>
            <person name="Farina A."/>
            <person name="Faro S."/>
            <person name="Ferguson D."/>
            <person name="Fisher S."/>
            <person name="Foley C.D."/>
            <person name="Franke A."/>
            <person name="Friedrich D."/>
            <person name="Gadbois L."/>
            <person name="Gearin G."/>
            <person name="Gearin C.R."/>
            <person name="Giannoukos G."/>
            <person name="Goode T."/>
            <person name="Graham J."/>
            <person name="Grandbois E."/>
            <person name="Grewal S."/>
            <person name="Gyaltsen K."/>
            <person name="Hafez N."/>
            <person name="Hagos B."/>
            <person name="Hall J."/>
            <person name="Henson C."/>
            <person name="Hollinger A."/>
            <person name="Honan T."/>
            <person name="Huard M.D."/>
            <person name="Hughes L."/>
            <person name="Hurhula B."/>
            <person name="Husby M.E."/>
            <person name="Kamat A."/>
            <person name="Kanga B."/>
            <person name="Kashin S."/>
            <person name="Khazanovich D."/>
            <person name="Kisner P."/>
            <person name="Lance K."/>
            <person name="Lara M."/>
            <person name="Lee W."/>
            <person name="Lennon N."/>
            <person name="Letendre F."/>
            <person name="LeVine R."/>
            <person name="Lipovsky A."/>
            <person name="Liu X."/>
            <person name="Liu J."/>
            <person name="Liu S."/>
            <person name="Lokyitsang T."/>
            <person name="Lokyitsang Y."/>
            <person name="Lubonja R."/>
            <person name="Lui A."/>
            <person name="MacDonald P."/>
            <person name="Magnisalis V."/>
            <person name="Maru K."/>
            <person name="Matthews C."/>
            <person name="McCusker W."/>
            <person name="McDonough S."/>
            <person name="Mehta T."/>
            <person name="Meldrim J."/>
            <person name="Meneus L."/>
            <person name="Mihai O."/>
            <person name="Mihalev A."/>
            <person name="Mihova T."/>
            <person name="Mittelman R."/>
            <person name="Mlenga V."/>
            <person name="Montmayeur A."/>
            <person name="Mulrain L."/>
            <person name="Navidi A."/>
            <person name="Naylor J."/>
            <person name="Negash T."/>
            <person name="Nguyen T."/>
            <person name="Nguyen N."/>
            <person name="Nicol R."/>
            <person name="Norbu C."/>
            <person name="Norbu N."/>
            <person name="Novod N."/>
            <person name="O'Neill B."/>
            <person name="Osman S."/>
            <person name="Markiewicz E."/>
            <person name="Oyono O.L."/>
            <person name="Patti C."/>
            <person name="Phunkhang P."/>
            <person name="Pierre F."/>
            <person name="Priest M."/>
            <person name="Raghuraman S."/>
            <person name="Rege F."/>
            <person name="Reyes R."/>
            <person name="Rise C."/>
            <person name="Rogov P."/>
            <person name="Ross K."/>
            <person name="Ryan E."/>
            <person name="Settipalli S."/>
            <person name="Shea T."/>
            <person name="Sherpa N."/>
            <person name="Shi L."/>
            <person name="Shih D."/>
            <person name="Sparrow T."/>
            <person name="Spaulding J."/>
            <person name="Stalker J."/>
            <person name="Stange-Thomann N."/>
            <person name="Stavropoulos S."/>
            <person name="Stone C."/>
            <person name="Strader C."/>
            <person name="Tesfaye S."/>
            <person name="Thomson T."/>
            <person name="Thoulutsang Y."/>
            <person name="Thoulutsang D."/>
            <person name="Topham K."/>
            <person name="Topping I."/>
            <person name="Tsamla T."/>
            <person name="Vassiliev H."/>
            <person name="Vo A."/>
            <person name="Wangchuk T."/>
            <person name="Wangdi T."/>
            <person name="Weiand M."/>
            <person name="Wilkinson J."/>
            <person name="Wilson A."/>
            <person name="Yadav S."/>
            <person name="Young G."/>
            <person name="Yu Q."/>
            <person name="Zembek L."/>
            <person name="Zhong D."/>
            <person name="Zimmer A."/>
            <person name="Zwirko Z."/>
            <person name="Jaffe D.B."/>
            <person name="Alvarez P."/>
            <person name="Brockman W."/>
            <person name="Butler J."/>
            <person name="Chin C."/>
            <person name="Gnerre S."/>
            <person name="Grabherr M."/>
            <person name="Kleber M."/>
            <person name="Mauceli E."/>
            <person name="MacCallum I."/>
        </authorList>
    </citation>
    <scope>NUCLEOTIDE SEQUENCE [LARGE SCALE GENOMIC DNA]</scope>
    <source>
        <strain evidence="2">Tai18E2 / Tucson 14021-0261.01</strain>
    </source>
</reference>
<dbReference type="EMBL" id="CM000162">
    <property type="protein sequence ID" value="EDX01428.1"/>
    <property type="molecule type" value="Genomic_DNA"/>
</dbReference>
<evidence type="ECO:0000313" key="2">
    <source>
        <dbReference type="Proteomes" id="UP000002282"/>
    </source>
</evidence>
<keyword evidence="2" id="KW-1185">Reference proteome</keyword>
<evidence type="ECO:0000313" key="1">
    <source>
        <dbReference type="EMBL" id="EDX01428.1"/>
    </source>
</evidence>
<protein>
    <submittedName>
        <fullName evidence="1">Uncharacterized protein</fullName>
    </submittedName>
</protein>
<dbReference type="HOGENOM" id="CLU_1338804_0_0_1"/>
<accession>B4Q1C1</accession>
<dbReference type="OrthoDB" id="7861411at2759"/>
<name>B4Q1C1_DROYA</name>
<dbReference type="eggNOG" id="ENOG502TC1V">
    <property type="taxonomic scope" value="Eukaryota"/>
</dbReference>